<keyword evidence="1" id="KW-0378">Hydrolase</keyword>
<dbReference type="AlphaFoldDB" id="A0A147BBK4"/>
<dbReference type="EMBL" id="GEGO01007256">
    <property type="protein sequence ID" value="JAR88148.1"/>
    <property type="molecule type" value="Transcribed_RNA"/>
</dbReference>
<dbReference type="InterPro" id="IPR036691">
    <property type="entry name" value="Endo/exonu/phosph_ase_sf"/>
</dbReference>
<keyword evidence="1" id="KW-0548">Nucleotidyltransferase</keyword>
<dbReference type="Gene3D" id="3.60.10.10">
    <property type="entry name" value="Endonuclease/exonuclease/phosphatase"/>
    <property type="match status" value="1"/>
</dbReference>
<keyword evidence="1" id="KW-0808">Transferase</keyword>
<keyword evidence="1" id="KW-0695">RNA-directed DNA polymerase</keyword>
<accession>A0A147BBK4</accession>
<reference evidence="1" key="1">
    <citation type="journal article" date="2018" name="PLoS Negl. Trop. Dis.">
        <title>Sialome diversity of ticks revealed by RNAseq of single tick salivary glands.</title>
        <authorList>
            <person name="Perner J."/>
            <person name="Kropackova S."/>
            <person name="Kopacek P."/>
            <person name="Ribeiro J.M."/>
        </authorList>
    </citation>
    <scope>NUCLEOTIDE SEQUENCE</scope>
    <source>
        <strain evidence="1">Siblings of single egg batch collected in Ceske Budejovice</strain>
        <tissue evidence="1">Salivary glands</tissue>
    </source>
</reference>
<dbReference type="SUPFAM" id="SSF56219">
    <property type="entry name" value="DNase I-like"/>
    <property type="match status" value="1"/>
</dbReference>
<sequence>SSSDIVILTETWLNPNIDDSEIFTCHAQLNIFRNDRNAQRGGRVLIAIKKNIPCFDVEIIDSSIEISAVCVSTPSNNIILAACYRPPDSNDLFSAKLSSILVDIKTRFLLFGVFTPKLPLKQIFYCLVFSISPKLTGKVYSPKGLAHLQIFLTCASRLT</sequence>
<protein>
    <submittedName>
        <fullName evidence="1">Putative endonuclease/reverse transcriptase</fullName>
    </submittedName>
</protein>
<name>A0A147BBK4_IXORI</name>
<proteinExistence type="predicted"/>
<dbReference type="PANTHER" id="PTHR33776:SF4">
    <property type="entry name" value="ENDONUCLEASE_EXONUCLEASE_PHOSPHATASE DOMAIN-CONTAINING PROTEIN"/>
    <property type="match status" value="1"/>
</dbReference>
<keyword evidence="1" id="KW-0540">Nuclease</keyword>
<dbReference type="PANTHER" id="PTHR33776">
    <property type="entry name" value="ENDO/EXONUCLEASE/PHOSPHATASE DOMAIN-CONTAINING PROTEIN"/>
    <property type="match status" value="1"/>
</dbReference>
<organism evidence="1">
    <name type="scientific">Ixodes ricinus</name>
    <name type="common">Common tick</name>
    <name type="synonym">Acarus ricinus</name>
    <dbReference type="NCBI Taxonomy" id="34613"/>
    <lineage>
        <taxon>Eukaryota</taxon>
        <taxon>Metazoa</taxon>
        <taxon>Ecdysozoa</taxon>
        <taxon>Arthropoda</taxon>
        <taxon>Chelicerata</taxon>
        <taxon>Arachnida</taxon>
        <taxon>Acari</taxon>
        <taxon>Parasitiformes</taxon>
        <taxon>Ixodida</taxon>
        <taxon>Ixodoidea</taxon>
        <taxon>Ixodidae</taxon>
        <taxon>Ixodinae</taxon>
        <taxon>Ixodes</taxon>
    </lineage>
</organism>
<feature type="non-terminal residue" evidence="1">
    <location>
        <position position="1"/>
    </location>
</feature>
<keyword evidence="1" id="KW-0255">Endonuclease</keyword>
<dbReference type="GO" id="GO:0003964">
    <property type="term" value="F:RNA-directed DNA polymerase activity"/>
    <property type="evidence" value="ECO:0007669"/>
    <property type="project" value="UniProtKB-KW"/>
</dbReference>
<dbReference type="GO" id="GO:0004519">
    <property type="term" value="F:endonuclease activity"/>
    <property type="evidence" value="ECO:0007669"/>
    <property type="project" value="UniProtKB-KW"/>
</dbReference>
<evidence type="ECO:0000313" key="1">
    <source>
        <dbReference type="EMBL" id="JAR88148.1"/>
    </source>
</evidence>